<evidence type="ECO:0000256" key="1">
    <source>
        <dbReference type="SAM" id="SignalP"/>
    </source>
</evidence>
<accession>A0A0B2C103</accession>
<dbReference type="AlphaFoldDB" id="A0A0B2C103"/>
<evidence type="ECO:0000313" key="3">
    <source>
        <dbReference type="Proteomes" id="UP000030988"/>
    </source>
</evidence>
<name>A0A0B2C103_9SPHN</name>
<keyword evidence="3" id="KW-1185">Reference proteome</keyword>
<feature type="chain" id="PRO_5002068973" description="Elongation factor P" evidence="1">
    <location>
        <begin position="25"/>
        <end position="132"/>
    </location>
</feature>
<organism evidence="2 3">
    <name type="scientific">Croceibacterium mercuriale</name>
    <dbReference type="NCBI Taxonomy" id="1572751"/>
    <lineage>
        <taxon>Bacteria</taxon>
        <taxon>Pseudomonadati</taxon>
        <taxon>Pseudomonadota</taxon>
        <taxon>Alphaproteobacteria</taxon>
        <taxon>Sphingomonadales</taxon>
        <taxon>Erythrobacteraceae</taxon>
        <taxon>Croceibacterium</taxon>
    </lineage>
</organism>
<dbReference type="STRING" id="1572751.PK98_05185"/>
<dbReference type="Proteomes" id="UP000030988">
    <property type="component" value="Unassembled WGS sequence"/>
</dbReference>
<feature type="signal peptide" evidence="1">
    <location>
        <begin position="1"/>
        <end position="24"/>
    </location>
</feature>
<proteinExistence type="predicted"/>
<gene>
    <name evidence="2" type="ORF">PK98_05185</name>
</gene>
<comment type="caution">
    <text evidence="2">The sequence shown here is derived from an EMBL/GenBank/DDBJ whole genome shotgun (WGS) entry which is preliminary data.</text>
</comment>
<keyword evidence="1" id="KW-0732">Signal</keyword>
<evidence type="ECO:0008006" key="4">
    <source>
        <dbReference type="Google" id="ProtNLM"/>
    </source>
</evidence>
<protein>
    <recommendedName>
        <fullName evidence="4">Elongation factor P</fullName>
    </recommendedName>
</protein>
<sequence length="132" mass="14007">MRSRARSVGAACAALVLLAPAAQGQDISPQADRLPPHRGGIGVMPQGLYVCELPDGSASSRGVVQPGTSFRITSASRYISDQGTGTYLRRGDTMVLSSGPRAGEQYQIVGDGFVRRLENGNPGRLRCLHRAR</sequence>
<dbReference type="EMBL" id="JTDN01000001">
    <property type="protein sequence ID" value="KHL25962.1"/>
    <property type="molecule type" value="Genomic_DNA"/>
</dbReference>
<reference evidence="2 3" key="1">
    <citation type="submission" date="2014-11" db="EMBL/GenBank/DDBJ databases">
        <title>Draft genome sequence of Kirrobacter mercurialis.</title>
        <authorList>
            <person name="Coil D.A."/>
            <person name="Eisen J.A."/>
        </authorList>
    </citation>
    <scope>NUCLEOTIDE SEQUENCE [LARGE SCALE GENOMIC DNA]</scope>
    <source>
        <strain evidence="2 3">Coronado</strain>
    </source>
</reference>
<evidence type="ECO:0000313" key="2">
    <source>
        <dbReference type="EMBL" id="KHL25962.1"/>
    </source>
</evidence>